<dbReference type="PANTHER" id="PTHR46105:SF6">
    <property type="entry name" value="ZINC FINGER AND BTB DOMAIN-CONTAINING PROTEIN 7A"/>
    <property type="match status" value="1"/>
</dbReference>
<dbReference type="Pfam" id="PF00651">
    <property type="entry name" value="BTB"/>
    <property type="match status" value="1"/>
</dbReference>
<evidence type="ECO:0000256" key="1">
    <source>
        <dbReference type="ARBA" id="ARBA00004123"/>
    </source>
</evidence>
<keyword evidence="5 10" id="KW-0863">Zinc-finger</keyword>
<feature type="compositionally biased region" description="Low complexity" evidence="11">
    <location>
        <begin position="265"/>
        <end position="274"/>
    </location>
</feature>
<feature type="domain" description="C2H2-type" evidence="13">
    <location>
        <begin position="493"/>
        <end position="520"/>
    </location>
</feature>
<keyword evidence="6" id="KW-0862">Zinc</keyword>
<dbReference type="PANTHER" id="PTHR46105">
    <property type="entry name" value="AGAP004733-PA"/>
    <property type="match status" value="1"/>
</dbReference>
<dbReference type="Gene3D" id="3.30.710.10">
    <property type="entry name" value="Potassium Channel Kv1.1, Chain A"/>
    <property type="match status" value="1"/>
</dbReference>
<dbReference type="SUPFAM" id="SSF54695">
    <property type="entry name" value="POZ domain"/>
    <property type="match status" value="1"/>
</dbReference>
<proteinExistence type="inferred from homology"/>
<evidence type="ECO:0000259" key="13">
    <source>
        <dbReference type="PROSITE" id="PS50157"/>
    </source>
</evidence>
<evidence type="ECO:0000256" key="10">
    <source>
        <dbReference type="PROSITE-ProRule" id="PRU00042"/>
    </source>
</evidence>
<evidence type="ECO:0000256" key="7">
    <source>
        <dbReference type="ARBA" id="ARBA00023015"/>
    </source>
</evidence>
<dbReference type="FunFam" id="3.30.710.10:FF:000059">
    <property type="entry name" value="Zinc finger and BTB domain-containing protein 16"/>
    <property type="match status" value="1"/>
</dbReference>
<keyword evidence="15" id="KW-1185">Reference proteome</keyword>
<dbReference type="FunFam" id="3.30.160.60:FF:000792">
    <property type="entry name" value="Zinc finger and BTB domain-containing protein 16"/>
    <property type="match status" value="1"/>
</dbReference>
<evidence type="ECO:0000256" key="4">
    <source>
        <dbReference type="ARBA" id="ARBA00022737"/>
    </source>
</evidence>
<feature type="domain" description="C2H2-type" evidence="13">
    <location>
        <begin position="521"/>
        <end position="548"/>
    </location>
</feature>
<feature type="region of interest" description="Disordered" evidence="11">
    <location>
        <begin position="240"/>
        <end position="275"/>
    </location>
</feature>
<feature type="non-terminal residue" evidence="14">
    <location>
        <position position="572"/>
    </location>
</feature>
<name>A0A8J4UH58_CLAMG</name>
<dbReference type="Pfam" id="PF13912">
    <property type="entry name" value="zf-C2H2_6"/>
    <property type="match status" value="3"/>
</dbReference>
<dbReference type="OrthoDB" id="8922241at2759"/>
<dbReference type="PROSITE" id="PS00028">
    <property type="entry name" value="ZINC_FINGER_C2H2_1"/>
    <property type="match status" value="6"/>
</dbReference>
<organism evidence="14 15">
    <name type="scientific">Clarias magur</name>
    <name type="common">Asian catfish</name>
    <name type="synonym">Macropteronotus magur</name>
    <dbReference type="NCBI Taxonomy" id="1594786"/>
    <lineage>
        <taxon>Eukaryota</taxon>
        <taxon>Metazoa</taxon>
        <taxon>Chordata</taxon>
        <taxon>Craniata</taxon>
        <taxon>Vertebrata</taxon>
        <taxon>Euteleostomi</taxon>
        <taxon>Actinopterygii</taxon>
        <taxon>Neopterygii</taxon>
        <taxon>Teleostei</taxon>
        <taxon>Ostariophysi</taxon>
        <taxon>Siluriformes</taxon>
        <taxon>Clariidae</taxon>
        <taxon>Clarias</taxon>
    </lineage>
</organism>
<evidence type="ECO:0000313" key="15">
    <source>
        <dbReference type="Proteomes" id="UP000727407"/>
    </source>
</evidence>
<evidence type="ECO:0000256" key="5">
    <source>
        <dbReference type="ARBA" id="ARBA00022771"/>
    </source>
</evidence>
<dbReference type="EMBL" id="QNUK01000153">
    <property type="protein sequence ID" value="KAF5899844.1"/>
    <property type="molecule type" value="Genomic_DNA"/>
</dbReference>
<evidence type="ECO:0000313" key="14">
    <source>
        <dbReference type="EMBL" id="KAF5899844.1"/>
    </source>
</evidence>
<evidence type="ECO:0000256" key="6">
    <source>
        <dbReference type="ARBA" id="ARBA00022833"/>
    </source>
</evidence>
<evidence type="ECO:0000256" key="11">
    <source>
        <dbReference type="SAM" id="MobiDB-lite"/>
    </source>
</evidence>
<evidence type="ECO:0000256" key="9">
    <source>
        <dbReference type="ARBA" id="ARBA00023242"/>
    </source>
</evidence>
<keyword evidence="8" id="KW-0804">Transcription</keyword>
<dbReference type="InterPro" id="IPR013087">
    <property type="entry name" value="Znf_C2H2_type"/>
</dbReference>
<dbReference type="FunFam" id="3.30.160.60:FF:000553">
    <property type="entry name" value="Zinc finger and BTB domain-containing protein 16"/>
    <property type="match status" value="1"/>
</dbReference>
<evidence type="ECO:0000256" key="2">
    <source>
        <dbReference type="ARBA" id="ARBA00006991"/>
    </source>
</evidence>
<dbReference type="GO" id="GO:0000978">
    <property type="term" value="F:RNA polymerase II cis-regulatory region sequence-specific DNA binding"/>
    <property type="evidence" value="ECO:0007669"/>
    <property type="project" value="TreeGrafter"/>
</dbReference>
<comment type="subcellular location">
    <subcellularLocation>
        <location evidence="1">Nucleus</location>
    </subcellularLocation>
</comment>
<dbReference type="InterPro" id="IPR011333">
    <property type="entry name" value="SKP1/BTB/POZ_sf"/>
</dbReference>
<dbReference type="Proteomes" id="UP000727407">
    <property type="component" value="Unassembled WGS sequence"/>
</dbReference>
<dbReference type="Pfam" id="PF00096">
    <property type="entry name" value="zf-C2H2"/>
    <property type="match status" value="2"/>
</dbReference>
<dbReference type="InterPro" id="IPR036236">
    <property type="entry name" value="Znf_C2H2_sf"/>
</dbReference>
<feature type="domain" description="C2H2-type" evidence="13">
    <location>
        <begin position="436"/>
        <end position="463"/>
    </location>
</feature>
<reference evidence="14" key="1">
    <citation type="submission" date="2020-07" db="EMBL/GenBank/DDBJ databases">
        <title>Clarias magur genome sequencing, assembly and annotation.</title>
        <authorList>
            <person name="Kushwaha B."/>
            <person name="Kumar R."/>
            <person name="Das P."/>
            <person name="Joshi C.G."/>
            <person name="Kumar D."/>
            <person name="Nagpure N.S."/>
            <person name="Pandey M."/>
            <person name="Agarwal S."/>
            <person name="Srivastava S."/>
            <person name="Singh M."/>
            <person name="Sahoo L."/>
            <person name="Jayasankar P."/>
            <person name="Meher P.K."/>
            <person name="Koringa P.G."/>
            <person name="Iquebal M.A."/>
            <person name="Das S.P."/>
            <person name="Bit A."/>
            <person name="Patnaik S."/>
            <person name="Patel N."/>
            <person name="Shah T.M."/>
            <person name="Hinsu A."/>
            <person name="Jena J.K."/>
        </authorList>
    </citation>
    <scope>NUCLEOTIDE SEQUENCE</scope>
    <source>
        <strain evidence="14">CIFAMagur01</strain>
        <tissue evidence="14">Testis</tissue>
    </source>
</reference>
<feature type="domain" description="C2H2-type" evidence="13">
    <location>
        <begin position="549"/>
        <end position="572"/>
    </location>
</feature>
<keyword evidence="7" id="KW-0805">Transcription regulation</keyword>
<dbReference type="SMART" id="SM00225">
    <property type="entry name" value="BTB"/>
    <property type="match status" value="1"/>
</dbReference>
<sequence>MGVIHLQNPGHPASLLQKANQMRLSGTLCDVVIMVDSQEFHAHRTVLACVSKMFEILFHRNSQHYTLDFLSPKTFQQILEYAYTATLQAKLEDLDDLLYAAEILEIEYLEEQCLKILETIQSSEENDMDVNTNENGTEDDDERRMKYLKSTFLSKKHSIQEGNYSSAGRHRLAIGNMIDKKPLVSAPLGLNTISPTRAAVESLMSIGQSLLAGTVQQGLAFPQENSSPLLEKIKTEMMQVDEEDGHEGSSSRNGDGGSESKQHRGTPGTPTRGTVITSARELHSIDGVPESHGDASQVGPANVASLAERHLAALYNHKNENMLPISVSMASSLHMPPTLAMSADFGAYGGLFHQSFIQREFFSKLSNCTAGAKHEGQRERCSVCDMELLDSETAEQHRKLHSDMKTFGCEFCGKHFLDSLRLRMHMLSHSDGPKALVCDQCGAQFSKEDALETHRQTHTGSDMAVFCLLCGKRFQTQKALQGHMEVHAGVRSYICSECDRTFPSHTALKRHLRSHTGDHPYECEFCGSCFRDESTLKGHKRIHTGEKPYECNSCGKRFSLKHQLETHYRVHT</sequence>
<dbReference type="GO" id="GO:0008270">
    <property type="term" value="F:zinc ion binding"/>
    <property type="evidence" value="ECO:0007669"/>
    <property type="project" value="UniProtKB-KW"/>
</dbReference>
<dbReference type="PROSITE" id="PS50097">
    <property type="entry name" value="BTB"/>
    <property type="match status" value="1"/>
</dbReference>
<accession>A0A8J4UH58</accession>
<dbReference type="FunFam" id="3.30.160.60:FF:001082">
    <property type="entry name" value="zinc finger and BTB domain-containing protein 16"/>
    <property type="match status" value="1"/>
</dbReference>
<dbReference type="Gene3D" id="3.30.160.60">
    <property type="entry name" value="Classic Zinc Finger"/>
    <property type="match status" value="5"/>
</dbReference>
<feature type="domain" description="C2H2-type" evidence="13">
    <location>
        <begin position="465"/>
        <end position="492"/>
    </location>
</feature>
<dbReference type="PROSITE" id="PS50157">
    <property type="entry name" value="ZINC_FINGER_C2H2_2"/>
    <property type="match status" value="6"/>
</dbReference>
<dbReference type="FunFam" id="3.30.160.60:FF:001818">
    <property type="entry name" value="GDNF-inducible zinc finger protein 1 isoform X1"/>
    <property type="match status" value="1"/>
</dbReference>
<dbReference type="AlphaFoldDB" id="A0A8J4UH58"/>
<comment type="similarity">
    <text evidence="2">Belongs to the krueppel C2H2-type zinc-finger protein family.</text>
</comment>
<dbReference type="InterPro" id="IPR000210">
    <property type="entry name" value="BTB/POZ_dom"/>
</dbReference>
<evidence type="ECO:0000259" key="12">
    <source>
        <dbReference type="PROSITE" id="PS50097"/>
    </source>
</evidence>
<keyword evidence="9" id="KW-0539">Nucleus</keyword>
<gene>
    <name evidence="14" type="primary">zbtb16b</name>
    <name evidence="14" type="ORF">DAT39_010434</name>
</gene>
<protein>
    <submittedName>
        <fullName evidence="14">Zinc finger and BTB domain-containing protein 16-A-like</fullName>
    </submittedName>
</protein>
<feature type="domain" description="C2H2-type" evidence="13">
    <location>
        <begin position="407"/>
        <end position="434"/>
    </location>
</feature>
<dbReference type="GO" id="GO:0005634">
    <property type="term" value="C:nucleus"/>
    <property type="evidence" value="ECO:0007669"/>
    <property type="project" value="UniProtKB-SubCell"/>
</dbReference>
<dbReference type="SMART" id="SM00355">
    <property type="entry name" value="ZnF_C2H2"/>
    <property type="match status" value="7"/>
</dbReference>
<keyword evidence="3" id="KW-0479">Metal-binding</keyword>
<comment type="caution">
    <text evidence="14">The sequence shown here is derived from an EMBL/GenBank/DDBJ whole genome shotgun (WGS) entry which is preliminary data.</text>
</comment>
<dbReference type="SUPFAM" id="SSF57667">
    <property type="entry name" value="beta-beta-alpha zinc fingers"/>
    <property type="match status" value="3"/>
</dbReference>
<keyword evidence="4" id="KW-0677">Repeat</keyword>
<evidence type="ECO:0000256" key="3">
    <source>
        <dbReference type="ARBA" id="ARBA00022723"/>
    </source>
</evidence>
<evidence type="ECO:0000256" key="8">
    <source>
        <dbReference type="ARBA" id="ARBA00023163"/>
    </source>
</evidence>
<dbReference type="GO" id="GO:0000981">
    <property type="term" value="F:DNA-binding transcription factor activity, RNA polymerase II-specific"/>
    <property type="evidence" value="ECO:0007669"/>
    <property type="project" value="TreeGrafter"/>
</dbReference>
<dbReference type="InterPro" id="IPR050457">
    <property type="entry name" value="ZnFinger_BTB_dom_contain"/>
</dbReference>
<feature type="domain" description="BTB" evidence="12">
    <location>
        <begin position="29"/>
        <end position="91"/>
    </location>
</feature>